<dbReference type="NCBIfam" id="TIGR01737">
    <property type="entry name" value="FGAM_synth_I"/>
    <property type="match status" value="1"/>
</dbReference>
<dbReference type="PANTHER" id="PTHR47552">
    <property type="entry name" value="PHOSPHORIBOSYLFORMYLGLYCINAMIDINE SYNTHASE SUBUNIT PURQ"/>
    <property type="match status" value="1"/>
</dbReference>
<evidence type="ECO:0000256" key="1">
    <source>
        <dbReference type="ARBA" id="ARBA00022490"/>
    </source>
</evidence>
<dbReference type="EMBL" id="LAZR01006519">
    <property type="protein sequence ID" value="KKM91535.1"/>
    <property type="molecule type" value="Genomic_DNA"/>
</dbReference>
<dbReference type="PIRSF" id="PIRSF001586">
    <property type="entry name" value="FGAM_synth_I"/>
    <property type="match status" value="1"/>
</dbReference>
<evidence type="ECO:0000256" key="5">
    <source>
        <dbReference type="ARBA" id="ARBA00022801"/>
    </source>
</evidence>
<dbReference type="GO" id="GO:0006189">
    <property type="term" value="P:'de novo' IMP biosynthetic process"/>
    <property type="evidence" value="ECO:0007669"/>
    <property type="project" value="InterPro"/>
</dbReference>
<dbReference type="NCBIfam" id="NF002957">
    <property type="entry name" value="PRK03619.1"/>
    <property type="match status" value="1"/>
</dbReference>
<reference evidence="8" key="1">
    <citation type="journal article" date="2015" name="Nature">
        <title>Complex archaea that bridge the gap between prokaryotes and eukaryotes.</title>
        <authorList>
            <person name="Spang A."/>
            <person name="Saw J.H."/>
            <person name="Jorgensen S.L."/>
            <person name="Zaremba-Niedzwiedzka K."/>
            <person name="Martijn J."/>
            <person name="Lind A.E."/>
            <person name="van Eijk R."/>
            <person name="Schleper C."/>
            <person name="Guy L."/>
            <person name="Ettema T.J."/>
        </authorList>
    </citation>
    <scope>NUCLEOTIDE SEQUENCE</scope>
</reference>
<dbReference type="AlphaFoldDB" id="A0A0F9NRQ1"/>
<organism evidence="8">
    <name type="scientific">marine sediment metagenome</name>
    <dbReference type="NCBI Taxonomy" id="412755"/>
    <lineage>
        <taxon>unclassified sequences</taxon>
        <taxon>metagenomes</taxon>
        <taxon>ecological metagenomes</taxon>
    </lineage>
</organism>
<protein>
    <submittedName>
        <fullName evidence="8">Uncharacterized protein</fullName>
    </submittedName>
</protein>
<keyword evidence="1" id="KW-0963">Cytoplasm</keyword>
<dbReference type="GO" id="GO:0005524">
    <property type="term" value="F:ATP binding"/>
    <property type="evidence" value="ECO:0007669"/>
    <property type="project" value="UniProtKB-KW"/>
</dbReference>
<dbReference type="HAMAP" id="MF_00421">
    <property type="entry name" value="PurQ"/>
    <property type="match status" value="1"/>
</dbReference>
<dbReference type="InterPro" id="IPR029062">
    <property type="entry name" value="Class_I_gatase-like"/>
</dbReference>
<accession>A0A0F9NRQ1</accession>
<sequence length="236" mass="26021">MSIRIAVIDFPASNCDLDTIHVLNNVINVRADLVWHNHFKESNYDGVILPGGFSFGDYLRAGIIAAHSPAIDEAKIMLKDGRPVIGICNGFQILTEAQFLPGALLQNESLKFVCKWINLKVDNNETACTNKMNLGDIIDIPIAHGEGRYYTDNLKELEENNQIVFRYSTENGEITDSANPNGSQGNIGGICNLEQNCLGLMPHPERASEAILSPKGTTHGKLFFESMVEFIKGRIS</sequence>
<dbReference type="SUPFAM" id="SSF52317">
    <property type="entry name" value="Class I glutamine amidotransferase-like"/>
    <property type="match status" value="1"/>
</dbReference>
<keyword evidence="7" id="KW-0315">Glutamine amidotransferase</keyword>
<keyword evidence="5" id="KW-0378">Hydrolase</keyword>
<dbReference type="Gene3D" id="3.40.50.880">
    <property type="match status" value="1"/>
</dbReference>
<dbReference type="PANTHER" id="PTHR47552:SF1">
    <property type="entry name" value="PHOSPHORIBOSYLFORMYLGLYCINAMIDINE SYNTHASE SUBUNIT PURQ"/>
    <property type="match status" value="1"/>
</dbReference>
<evidence type="ECO:0000256" key="4">
    <source>
        <dbReference type="ARBA" id="ARBA00022755"/>
    </source>
</evidence>
<keyword evidence="2" id="KW-0436">Ligase</keyword>
<dbReference type="CDD" id="cd01740">
    <property type="entry name" value="GATase1_FGAR_AT"/>
    <property type="match status" value="1"/>
</dbReference>
<evidence type="ECO:0000256" key="6">
    <source>
        <dbReference type="ARBA" id="ARBA00022840"/>
    </source>
</evidence>
<dbReference type="PROSITE" id="PS51273">
    <property type="entry name" value="GATASE_TYPE_1"/>
    <property type="match status" value="1"/>
</dbReference>
<gene>
    <name evidence="8" type="ORF">LCGC14_1227550</name>
</gene>
<dbReference type="InterPro" id="IPR010075">
    <property type="entry name" value="PRibForGlyAmidine_synth_PurQ"/>
</dbReference>
<evidence type="ECO:0000313" key="8">
    <source>
        <dbReference type="EMBL" id="KKM91535.1"/>
    </source>
</evidence>
<keyword evidence="4" id="KW-0658">Purine biosynthesis</keyword>
<keyword evidence="6" id="KW-0067">ATP-binding</keyword>
<evidence type="ECO:0000256" key="3">
    <source>
        <dbReference type="ARBA" id="ARBA00022741"/>
    </source>
</evidence>
<dbReference type="GO" id="GO:0004642">
    <property type="term" value="F:phosphoribosylformylglycinamidine synthase activity"/>
    <property type="evidence" value="ECO:0007669"/>
    <property type="project" value="InterPro"/>
</dbReference>
<dbReference type="SMART" id="SM01211">
    <property type="entry name" value="GATase_5"/>
    <property type="match status" value="1"/>
</dbReference>
<dbReference type="GO" id="GO:0016787">
    <property type="term" value="F:hydrolase activity"/>
    <property type="evidence" value="ECO:0007669"/>
    <property type="project" value="UniProtKB-KW"/>
</dbReference>
<keyword evidence="3" id="KW-0547">Nucleotide-binding</keyword>
<comment type="caution">
    <text evidence="8">The sequence shown here is derived from an EMBL/GenBank/DDBJ whole genome shotgun (WGS) entry which is preliminary data.</text>
</comment>
<evidence type="ECO:0000256" key="2">
    <source>
        <dbReference type="ARBA" id="ARBA00022598"/>
    </source>
</evidence>
<proteinExistence type="inferred from homology"/>
<dbReference type="Pfam" id="PF13507">
    <property type="entry name" value="GATase_5"/>
    <property type="match status" value="1"/>
</dbReference>
<name>A0A0F9NRQ1_9ZZZZ</name>
<evidence type="ECO:0000256" key="7">
    <source>
        <dbReference type="ARBA" id="ARBA00022962"/>
    </source>
</evidence>